<reference evidence="1 2" key="1">
    <citation type="submission" date="2019-05" db="EMBL/GenBank/DDBJ databases">
        <title>Another draft genome of Portunus trituberculatus and its Hox gene families provides insights of decapod evolution.</title>
        <authorList>
            <person name="Jeong J.-H."/>
            <person name="Song I."/>
            <person name="Kim S."/>
            <person name="Choi T."/>
            <person name="Kim D."/>
            <person name="Ryu S."/>
            <person name="Kim W."/>
        </authorList>
    </citation>
    <scope>NUCLEOTIDE SEQUENCE [LARGE SCALE GENOMIC DNA]</scope>
    <source>
        <tissue evidence="1">Muscle</tissue>
    </source>
</reference>
<organism evidence="1 2">
    <name type="scientific">Portunus trituberculatus</name>
    <name type="common">Swimming crab</name>
    <name type="synonym">Neptunus trituberculatus</name>
    <dbReference type="NCBI Taxonomy" id="210409"/>
    <lineage>
        <taxon>Eukaryota</taxon>
        <taxon>Metazoa</taxon>
        <taxon>Ecdysozoa</taxon>
        <taxon>Arthropoda</taxon>
        <taxon>Crustacea</taxon>
        <taxon>Multicrustacea</taxon>
        <taxon>Malacostraca</taxon>
        <taxon>Eumalacostraca</taxon>
        <taxon>Eucarida</taxon>
        <taxon>Decapoda</taxon>
        <taxon>Pleocyemata</taxon>
        <taxon>Brachyura</taxon>
        <taxon>Eubrachyura</taxon>
        <taxon>Portunoidea</taxon>
        <taxon>Portunidae</taxon>
        <taxon>Portuninae</taxon>
        <taxon>Portunus</taxon>
    </lineage>
</organism>
<proteinExistence type="predicted"/>
<sequence length="61" mass="6872">MFCSPSASYKIYESVKISERHARCKRHSLNTRIKIPNGRTSDTSQLDSATALQCAISLSRR</sequence>
<accession>A0A5B7KIG9</accession>
<keyword evidence="2" id="KW-1185">Reference proteome</keyword>
<protein>
    <submittedName>
        <fullName evidence="1">Uncharacterized protein</fullName>
    </submittedName>
</protein>
<evidence type="ECO:0000313" key="1">
    <source>
        <dbReference type="EMBL" id="MPD04939.1"/>
    </source>
</evidence>
<dbReference type="EMBL" id="VSRR010143613">
    <property type="protein sequence ID" value="MPD04939.1"/>
    <property type="molecule type" value="Genomic_DNA"/>
</dbReference>
<comment type="caution">
    <text evidence="1">The sequence shown here is derived from an EMBL/GenBank/DDBJ whole genome shotgun (WGS) entry which is preliminary data.</text>
</comment>
<dbReference type="Proteomes" id="UP000324222">
    <property type="component" value="Unassembled WGS sequence"/>
</dbReference>
<dbReference type="AlphaFoldDB" id="A0A5B7KIG9"/>
<gene>
    <name evidence="1" type="ORF">E2C01_100653</name>
</gene>
<name>A0A5B7KIG9_PORTR</name>
<evidence type="ECO:0000313" key="2">
    <source>
        <dbReference type="Proteomes" id="UP000324222"/>
    </source>
</evidence>